<keyword evidence="1" id="KW-1133">Transmembrane helix</keyword>
<feature type="non-terminal residue" evidence="2">
    <location>
        <position position="65"/>
    </location>
</feature>
<keyword evidence="1" id="KW-0472">Membrane</keyword>
<name>X1IAE0_9ZZZZ</name>
<dbReference type="EMBL" id="BARU01037894">
    <property type="protein sequence ID" value="GAH78667.1"/>
    <property type="molecule type" value="Genomic_DNA"/>
</dbReference>
<protein>
    <submittedName>
        <fullName evidence="2">Uncharacterized protein</fullName>
    </submittedName>
</protein>
<organism evidence="2">
    <name type="scientific">marine sediment metagenome</name>
    <dbReference type="NCBI Taxonomy" id="412755"/>
    <lineage>
        <taxon>unclassified sequences</taxon>
        <taxon>metagenomes</taxon>
        <taxon>ecological metagenomes</taxon>
    </lineage>
</organism>
<feature type="transmembrane region" description="Helical" evidence="1">
    <location>
        <begin position="45"/>
        <end position="64"/>
    </location>
</feature>
<proteinExistence type="predicted"/>
<accession>X1IAE0</accession>
<reference evidence="2" key="1">
    <citation type="journal article" date="2014" name="Front. Microbiol.">
        <title>High frequency of phylogenetically diverse reductive dehalogenase-homologous genes in deep subseafloor sedimentary metagenomes.</title>
        <authorList>
            <person name="Kawai M."/>
            <person name="Futagami T."/>
            <person name="Toyoda A."/>
            <person name="Takaki Y."/>
            <person name="Nishi S."/>
            <person name="Hori S."/>
            <person name="Arai W."/>
            <person name="Tsubouchi T."/>
            <person name="Morono Y."/>
            <person name="Uchiyama I."/>
            <person name="Ito T."/>
            <person name="Fujiyama A."/>
            <person name="Inagaki F."/>
            <person name="Takami H."/>
        </authorList>
    </citation>
    <scope>NUCLEOTIDE SEQUENCE</scope>
    <source>
        <strain evidence="2">Expedition CK06-06</strain>
    </source>
</reference>
<gene>
    <name evidence="2" type="ORF">S03H2_58971</name>
</gene>
<comment type="caution">
    <text evidence="2">The sequence shown here is derived from an EMBL/GenBank/DDBJ whole genome shotgun (WGS) entry which is preliminary data.</text>
</comment>
<evidence type="ECO:0000313" key="2">
    <source>
        <dbReference type="EMBL" id="GAH78667.1"/>
    </source>
</evidence>
<sequence>MRTKRRRVLLVAVGVVVSAAALAYLVYGLRGAWGGLVGAFREADYAYVIASTAFLGVMYALRVLR</sequence>
<dbReference type="AlphaFoldDB" id="X1IAE0"/>
<keyword evidence="1" id="KW-0812">Transmembrane</keyword>
<evidence type="ECO:0000256" key="1">
    <source>
        <dbReference type="SAM" id="Phobius"/>
    </source>
</evidence>